<keyword evidence="7" id="KW-0548">Nucleotidyltransferase</keyword>
<dbReference type="Proteomes" id="UP000835052">
    <property type="component" value="Unassembled WGS sequence"/>
</dbReference>
<dbReference type="GO" id="GO:0003919">
    <property type="term" value="F:FMN adenylyltransferase activity"/>
    <property type="evidence" value="ECO:0007669"/>
    <property type="project" value="UniProtKB-EC"/>
</dbReference>
<evidence type="ECO:0000256" key="9">
    <source>
        <dbReference type="ARBA" id="ARBA00022827"/>
    </source>
</evidence>
<feature type="domain" description="MoaB/Mog" evidence="14">
    <location>
        <begin position="26"/>
        <end position="215"/>
    </location>
</feature>
<evidence type="ECO:0000313" key="16">
    <source>
        <dbReference type="Proteomes" id="UP000835052"/>
    </source>
</evidence>
<comment type="caution">
    <text evidence="15">The sequence shown here is derived from an EMBL/GenBank/DDBJ whole genome shotgun (WGS) entry which is preliminary data.</text>
</comment>
<evidence type="ECO:0000256" key="5">
    <source>
        <dbReference type="ARBA" id="ARBA00022643"/>
    </source>
</evidence>
<sequence length="534" mass="60765">MHLRGAARLARSYNHNSIMPNRKTAAILVIGDEILKGTTVDTNSNFLCKRLHALGVNVRKIAVVGDEVEEIAKEVSELSRRNDVVISTGGVGPTHDDKTYIGLARAFHDELTLSAEIRESINRFLPTYEAKRDKERKNSNAKFEETDSESTLSVAVEKLSMIPRSAELLWGRHPTKGDVSNFPVVRIRNVVAFPGVPKFCERAFDMLQDQLFPPQERPRFYAETFFTDLDEFEFSKKLTALAAKFEGSSVQIGSYPVVKNMYFKAKLIVECEDTEKLGEVTAEIKEMLKDHIIYYDDCAWIDSPNKLKAFKEREKVSDAEFVSRLEEAEKITEKILEEYSLDQIALSFNGGKDCTVLLHLLRAKVDEKYGPNVPIQGFHIMVEDQFPEATQFIIDSALRYNITVLEFPGPLQTGLQLLKNQRPRVVAVFMGSRASDPKGKYMKSPVEWTDKNWPQLLRVCPILQWSYNDVWQALRGLCVPYCVLYDQGYTSLGGRDNTRKNEKLRVTATDGRDFFLPAYKLADEAFERTNRSSI</sequence>
<comment type="catalytic activity">
    <reaction evidence="13">
        <text>FMN + ATP + H(+) = FAD + diphosphate</text>
        <dbReference type="Rhea" id="RHEA:17237"/>
        <dbReference type="ChEBI" id="CHEBI:15378"/>
        <dbReference type="ChEBI" id="CHEBI:30616"/>
        <dbReference type="ChEBI" id="CHEBI:33019"/>
        <dbReference type="ChEBI" id="CHEBI:57692"/>
        <dbReference type="ChEBI" id="CHEBI:58210"/>
        <dbReference type="EC" id="2.7.7.2"/>
    </reaction>
</comment>
<dbReference type="GO" id="GO:0005524">
    <property type="term" value="F:ATP binding"/>
    <property type="evidence" value="ECO:0007669"/>
    <property type="project" value="UniProtKB-KW"/>
</dbReference>
<dbReference type="InterPro" id="IPR014729">
    <property type="entry name" value="Rossmann-like_a/b/a_fold"/>
</dbReference>
<proteinExistence type="inferred from homology"/>
<dbReference type="GO" id="GO:0006747">
    <property type="term" value="P:FAD biosynthetic process"/>
    <property type="evidence" value="ECO:0007669"/>
    <property type="project" value="TreeGrafter"/>
</dbReference>
<dbReference type="InterPro" id="IPR036425">
    <property type="entry name" value="MoaB/Mog-like_dom_sf"/>
</dbReference>
<dbReference type="PANTHER" id="PTHR23293:SF9">
    <property type="entry name" value="FAD SYNTHASE"/>
    <property type="match status" value="1"/>
</dbReference>
<keyword evidence="8" id="KW-0547">Nucleotide-binding</keyword>
<keyword evidence="6" id="KW-0808">Transferase</keyword>
<dbReference type="EC" id="2.7.7.2" evidence="3"/>
<evidence type="ECO:0000256" key="11">
    <source>
        <dbReference type="ARBA" id="ARBA00031145"/>
    </source>
</evidence>
<evidence type="ECO:0000256" key="3">
    <source>
        <dbReference type="ARBA" id="ARBA00012393"/>
    </source>
</evidence>
<dbReference type="Pfam" id="PF24102">
    <property type="entry name" value="FLAD1_M"/>
    <property type="match status" value="1"/>
</dbReference>
<dbReference type="AlphaFoldDB" id="A0A8S1HTE1"/>
<dbReference type="CDD" id="cd00885">
    <property type="entry name" value="cinA"/>
    <property type="match status" value="1"/>
</dbReference>
<evidence type="ECO:0000256" key="8">
    <source>
        <dbReference type="ARBA" id="ARBA00022741"/>
    </source>
</evidence>
<dbReference type="Gene3D" id="3.40.50.620">
    <property type="entry name" value="HUPs"/>
    <property type="match status" value="1"/>
</dbReference>
<reference evidence="15" key="1">
    <citation type="submission" date="2020-10" db="EMBL/GenBank/DDBJ databases">
        <authorList>
            <person name="Kikuchi T."/>
        </authorList>
    </citation>
    <scope>NUCLEOTIDE SEQUENCE</scope>
    <source>
        <strain evidence="15">NKZ352</strain>
    </source>
</reference>
<evidence type="ECO:0000256" key="2">
    <source>
        <dbReference type="ARBA" id="ARBA00007589"/>
    </source>
</evidence>
<keyword evidence="10" id="KW-0067">ATP-binding</keyword>
<dbReference type="SUPFAM" id="SSF53218">
    <property type="entry name" value="Molybdenum cofactor biosynthesis proteins"/>
    <property type="match status" value="1"/>
</dbReference>
<dbReference type="PANTHER" id="PTHR23293">
    <property type="entry name" value="FAD SYNTHETASE-RELATED FMN ADENYLYLTRANSFERASE"/>
    <property type="match status" value="1"/>
</dbReference>
<dbReference type="InterPro" id="IPR002500">
    <property type="entry name" value="PAPS_reduct_dom"/>
</dbReference>
<dbReference type="OrthoDB" id="270728at2759"/>
<keyword evidence="5" id="KW-0288">FMN</keyword>
<name>A0A8S1HTE1_9PELO</name>
<dbReference type="SMART" id="SM00852">
    <property type="entry name" value="MoCF_biosynth"/>
    <property type="match status" value="1"/>
</dbReference>
<accession>A0A8S1HTE1</accession>
<dbReference type="CDD" id="cd23948">
    <property type="entry name" value="FAD_synthase"/>
    <property type="match status" value="1"/>
</dbReference>
<dbReference type="InterPro" id="IPR001453">
    <property type="entry name" value="MoaB/Mog_dom"/>
</dbReference>
<protein>
    <recommendedName>
        <fullName evidence="3">FAD synthase</fullName>
        <ecNumber evidence="3">2.7.7.2</ecNumber>
    </recommendedName>
    <alternativeName>
        <fullName evidence="11">FAD pyrophosphorylase</fullName>
    </alternativeName>
    <alternativeName>
        <fullName evidence="12">FMN adenylyltransferase</fullName>
    </alternativeName>
</protein>
<comment type="similarity">
    <text evidence="2">In the N-terminal section; belongs to the MoaB/Mog family.</text>
</comment>
<evidence type="ECO:0000256" key="7">
    <source>
        <dbReference type="ARBA" id="ARBA00022695"/>
    </source>
</evidence>
<dbReference type="Gene3D" id="3.40.980.10">
    <property type="entry name" value="MoaB/Mog-like domain"/>
    <property type="match status" value="1"/>
</dbReference>
<evidence type="ECO:0000256" key="4">
    <source>
        <dbReference type="ARBA" id="ARBA00022630"/>
    </source>
</evidence>
<keyword evidence="16" id="KW-1185">Reference proteome</keyword>
<evidence type="ECO:0000256" key="1">
    <source>
        <dbReference type="ARBA" id="ARBA00004726"/>
    </source>
</evidence>
<dbReference type="Pfam" id="PF01507">
    <property type="entry name" value="PAPS_reduct"/>
    <property type="match status" value="2"/>
</dbReference>
<keyword evidence="4" id="KW-0285">Flavoprotein</keyword>
<gene>
    <name evidence="15" type="ORF">CAUJ_LOCUS14091</name>
</gene>
<evidence type="ECO:0000256" key="6">
    <source>
        <dbReference type="ARBA" id="ARBA00022679"/>
    </source>
</evidence>
<evidence type="ECO:0000259" key="14">
    <source>
        <dbReference type="SMART" id="SM00852"/>
    </source>
</evidence>
<evidence type="ECO:0000256" key="12">
    <source>
        <dbReference type="ARBA" id="ARBA00031871"/>
    </source>
</evidence>
<dbReference type="InterPro" id="IPR056596">
    <property type="entry name" value="FLAD1_M"/>
</dbReference>
<keyword evidence="9" id="KW-0274">FAD</keyword>
<dbReference type="SUPFAM" id="SSF52402">
    <property type="entry name" value="Adenine nucleotide alpha hydrolases-like"/>
    <property type="match status" value="1"/>
</dbReference>
<dbReference type="Pfam" id="PF00994">
    <property type="entry name" value="MoCF_biosynth"/>
    <property type="match status" value="1"/>
</dbReference>
<dbReference type="EMBL" id="CAJGYM010000117">
    <property type="protein sequence ID" value="CAD6198185.1"/>
    <property type="molecule type" value="Genomic_DNA"/>
</dbReference>
<evidence type="ECO:0000256" key="10">
    <source>
        <dbReference type="ARBA" id="ARBA00022840"/>
    </source>
</evidence>
<evidence type="ECO:0000256" key="13">
    <source>
        <dbReference type="ARBA" id="ARBA00049494"/>
    </source>
</evidence>
<organism evidence="15 16">
    <name type="scientific">Caenorhabditis auriculariae</name>
    <dbReference type="NCBI Taxonomy" id="2777116"/>
    <lineage>
        <taxon>Eukaryota</taxon>
        <taxon>Metazoa</taxon>
        <taxon>Ecdysozoa</taxon>
        <taxon>Nematoda</taxon>
        <taxon>Chromadorea</taxon>
        <taxon>Rhabditida</taxon>
        <taxon>Rhabditina</taxon>
        <taxon>Rhabditomorpha</taxon>
        <taxon>Rhabditoidea</taxon>
        <taxon>Rhabditidae</taxon>
        <taxon>Peloderinae</taxon>
        <taxon>Caenorhabditis</taxon>
    </lineage>
</organism>
<comment type="pathway">
    <text evidence="1">Cofactor biosynthesis; FAD biosynthesis; FAD from FMN: step 1/1.</text>
</comment>
<evidence type="ECO:0000313" key="15">
    <source>
        <dbReference type="EMBL" id="CAD6198185.1"/>
    </source>
</evidence>